<sequence length="271" mass="31548">MYSTTYETTLKESFPELYKLERKKQCKISDRIKSGGINWEWKSSPTLTTQLIEADSLFDMVRNIQLNPRRDEWICDISSDKVFHVDVLRSKIDGRDTATPTGECLINWIHEVPLKVNCFMWRASMDRIPTATALLKRGVLIGTSICSYCESEDEDVNHVILRCPMAAKVWEWVFIWCGLPGTKFGSIGELVQFLSQWGTCPNKRKNLINICYGTAWLIWKARCDRVFKKSLTPPTIVADMVKSIVFSWIKHRRVKCNYRWAEWCINPFLCM</sequence>
<keyword evidence="3" id="KW-1185">Reference proteome</keyword>
<dbReference type="Pfam" id="PF13966">
    <property type="entry name" value="zf-RVT"/>
    <property type="match status" value="1"/>
</dbReference>
<feature type="domain" description="Reverse transcriptase zinc-binding" evidence="1">
    <location>
        <begin position="106"/>
        <end position="170"/>
    </location>
</feature>
<dbReference type="InterPro" id="IPR026960">
    <property type="entry name" value="RVT-Znf"/>
</dbReference>
<evidence type="ECO:0000313" key="3">
    <source>
        <dbReference type="Proteomes" id="UP000235145"/>
    </source>
</evidence>
<dbReference type="AlphaFoldDB" id="A0A9R1V820"/>
<dbReference type="PANTHER" id="PTHR33116:SF79">
    <property type="entry name" value="REVERSE TRANSCRIPTASE DOMAIN, ZINC FINGER, CCHC-TYPE-RELATED"/>
    <property type="match status" value="1"/>
</dbReference>
<evidence type="ECO:0000259" key="1">
    <source>
        <dbReference type="Pfam" id="PF13966"/>
    </source>
</evidence>
<organism evidence="2 3">
    <name type="scientific">Lactuca sativa</name>
    <name type="common">Garden lettuce</name>
    <dbReference type="NCBI Taxonomy" id="4236"/>
    <lineage>
        <taxon>Eukaryota</taxon>
        <taxon>Viridiplantae</taxon>
        <taxon>Streptophyta</taxon>
        <taxon>Embryophyta</taxon>
        <taxon>Tracheophyta</taxon>
        <taxon>Spermatophyta</taxon>
        <taxon>Magnoliopsida</taxon>
        <taxon>eudicotyledons</taxon>
        <taxon>Gunneridae</taxon>
        <taxon>Pentapetalae</taxon>
        <taxon>asterids</taxon>
        <taxon>campanulids</taxon>
        <taxon>Asterales</taxon>
        <taxon>Asteraceae</taxon>
        <taxon>Cichorioideae</taxon>
        <taxon>Cichorieae</taxon>
        <taxon>Lactucinae</taxon>
        <taxon>Lactuca</taxon>
    </lineage>
</organism>
<gene>
    <name evidence="2" type="ORF">LSAT_V11C600315130</name>
</gene>
<name>A0A9R1V820_LACSA</name>
<reference evidence="2 3" key="1">
    <citation type="journal article" date="2017" name="Nat. Commun.">
        <title>Genome assembly with in vitro proximity ligation data and whole-genome triplication in lettuce.</title>
        <authorList>
            <person name="Reyes-Chin-Wo S."/>
            <person name="Wang Z."/>
            <person name="Yang X."/>
            <person name="Kozik A."/>
            <person name="Arikit S."/>
            <person name="Song C."/>
            <person name="Xia L."/>
            <person name="Froenicke L."/>
            <person name="Lavelle D.O."/>
            <person name="Truco M.J."/>
            <person name="Xia R."/>
            <person name="Zhu S."/>
            <person name="Xu C."/>
            <person name="Xu H."/>
            <person name="Xu X."/>
            <person name="Cox K."/>
            <person name="Korf I."/>
            <person name="Meyers B.C."/>
            <person name="Michelmore R.W."/>
        </authorList>
    </citation>
    <scope>NUCLEOTIDE SEQUENCE [LARGE SCALE GENOMIC DNA]</scope>
    <source>
        <strain evidence="3">cv. Salinas</strain>
        <tissue evidence="2">Seedlings</tissue>
    </source>
</reference>
<evidence type="ECO:0000313" key="2">
    <source>
        <dbReference type="EMBL" id="KAJ0200013.1"/>
    </source>
</evidence>
<protein>
    <recommendedName>
        <fullName evidence="1">Reverse transcriptase zinc-binding domain-containing protein</fullName>
    </recommendedName>
</protein>
<dbReference type="Proteomes" id="UP000235145">
    <property type="component" value="Unassembled WGS sequence"/>
</dbReference>
<dbReference type="EMBL" id="NBSK02000006">
    <property type="protein sequence ID" value="KAJ0200013.1"/>
    <property type="molecule type" value="Genomic_DNA"/>
</dbReference>
<dbReference type="PANTHER" id="PTHR33116">
    <property type="entry name" value="REVERSE TRANSCRIPTASE ZINC-BINDING DOMAIN-CONTAINING PROTEIN-RELATED-RELATED"/>
    <property type="match status" value="1"/>
</dbReference>
<proteinExistence type="predicted"/>
<accession>A0A9R1V820</accession>
<comment type="caution">
    <text evidence="2">The sequence shown here is derived from an EMBL/GenBank/DDBJ whole genome shotgun (WGS) entry which is preliminary data.</text>
</comment>